<dbReference type="Pfam" id="PF13489">
    <property type="entry name" value="Methyltransf_23"/>
    <property type="match status" value="1"/>
</dbReference>
<dbReference type="GO" id="GO:0032259">
    <property type="term" value="P:methylation"/>
    <property type="evidence" value="ECO:0007669"/>
    <property type="project" value="UniProtKB-KW"/>
</dbReference>
<evidence type="ECO:0000313" key="1">
    <source>
        <dbReference type="EMBL" id="TNJ43179.1"/>
    </source>
</evidence>
<dbReference type="PANTHER" id="PTHR43861">
    <property type="entry name" value="TRANS-ACONITATE 2-METHYLTRANSFERASE-RELATED"/>
    <property type="match status" value="1"/>
</dbReference>
<dbReference type="AlphaFoldDB" id="A0A5C4SHN2"/>
<dbReference type="CDD" id="cd02440">
    <property type="entry name" value="AdoMet_MTases"/>
    <property type="match status" value="1"/>
</dbReference>
<sequence>MDYNNKPDAYYNFPRPEMLGYLPREAKHVLEVGCGQGAFARQIKGYNNAEIWGIEYMPEEGKIAKNILDKVFIGPCENFIEELPDNYFDAIFFNDVLEHLTYPDDVLKRLKPKLKAGGIVISSIPNVRNFRILKMLVFKGEWNYTDHGIMDKTHLRWFTKKSIKNMYESLGYEVVSHEGINPSKSLKPYLYNIPLLFTAMDMKYTQFATVAKKPQAV</sequence>
<accession>A0A5C4SHN2</accession>
<dbReference type="InterPro" id="IPR029063">
    <property type="entry name" value="SAM-dependent_MTases_sf"/>
</dbReference>
<dbReference type="Gene3D" id="3.40.50.150">
    <property type="entry name" value="Vaccinia Virus protein VP39"/>
    <property type="match status" value="1"/>
</dbReference>
<dbReference type="EMBL" id="VDCS01000011">
    <property type="protein sequence ID" value="TNJ43179.1"/>
    <property type="molecule type" value="Genomic_DNA"/>
</dbReference>
<organism evidence="1 2">
    <name type="scientific">Allotamlana fucoidanivorans</name>
    <dbReference type="NCBI Taxonomy" id="2583814"/>
    <lineage>
        <taxon>Bacteria</taxon>
        <taxon>Pseudomonadati</taxon>
        <taxon>Bacteroidota</taxon>
        <taxon>Flavobacteriia</taxon>
        <taxon>Flavobacteriales</taxon>
        <taxon>Flavobacteriaceae</taxon>
        <taxon>Allotamlana</taxon>
    </lineage>
</organism>
<keyword evidence="1" id="KW-0489">Methyltransferase</keyword>
<evidence type="ECO:0000313" key="2">
    <source>
        <dbReference type="Proteomes" id="UP000308713"/>
    </source>
</evidence>
<dbReference type="OrthoDB" id="8773442at2"/>
<protein>
    <submittedName>
        <fullName evidence="1">Class I SAM-dependent methyltransferase</fullName>
    </submittedName>
</protein>
<gene>
    <name evidence="1" type="ORF">FGF67_12560</name>
</gene>
<keyword evidence="2" id="KW-1185">Reference proteome</keyword>
<proteinExistence type="predicted"/>
<comment type="caution">
    <text evidence="1">The sequence shown here is derived from an EMBL/GenBank/DDBJ whole genome shotgun (WGS) entry which is preliminary data.</text>
</comment>
<dbReference type="GO" id="GO:0008168">
    <property type="term" value="F:methyltransferase activity"/>
    <property type="evidence" value="ECO:0007669"/>
    <property type="project" value="UniProtKB-KW"/>
</dbReference>
<dbReference type="RefSeq" id="WP_139698096.1">
    <property type="nucleotide sequence ID" value="NZ_CP074074.1"/>
</dbReference>
<name>A0A5C4SHN2_9FLAO</name>
<dbReference type="Proteomes" id="UP000308713">
    <property type="component" value="Unassembled WGS sequence"/>
</dbReference>
<reference evidence="1 2" key="1">
    <citation type="submission" date="2019-05" db="EMBL/GenBank/DDBJ databases">
        <title>Tamlana fucoidanivorans sp. nov., isolated from the surface of algae collected from Fujian province in China.</title>
        <authorList>
            <person name="Li J."/>
        </authorList>
    </citation>
    <scope>NUCLEOTIDE SEQUENCE [LARGE SCALE GENOMIC DNA]</scope>
    <source>
        <strain evidence="1 2">CW2-9</strain>
    </source>
</reference>
<keyword evidence="1" id="KW-0808">Transferase</keyword>
<dbReference type="SUPFAM" id="SSF53335">
    <property type="entry name" value="S-adenosyl-L-methionine-dependent methyltransferases"/>
    <property type="match status" value="1"/>
</dbReference>